<organism evidence="1 2">
    <name type="scientific">Ectopseudomonas oleovorans</name>
    <name type="common">Pseudomonas oleovorans</name>
    <dbReference type="NCBI Taxonomy" id="301"/>
    <lineage>
        <taxon>Bacteria</taxon>
        <taxon>Pseudomonadati</taxon>
        <taxon>Pseudomonadota</taxon>
        <taxon>Gammaproteobacteria</taxon>
        <taxon>Pseudomonadales</taxon>
        <taxon>Pseudomonadaceae</taxon>
        <taxon>Ectopseudomonas</taxon>
    </lineage>
</organism>
<dbReference type="RefSeq" id="WP_011600753.1">
    <property type="nucleotide sequence ID" value="NZ_UGUW01000001.1"/>
</dbReference>
<dbReference type="EMBL" id="UGUW01000001">
    <property type="protein sequence ID" value="SUD57866.1"/>
    <property type="molecule type" value="Genomic_DNA"/>
</dbReference>
<evidence type="ECO:0000313" key="2">
    <source>
        <dbReference type="Proteomes" id="UP000254084"/>
    </source>
</evidence>
<sequence>MTHSVVNIDHLKQQVLPELFAFPARLGEYGGVADSSAKIDQLSDLMESGSAAALAAKIAEILSKMADASPEQITRKPTWFEKVLGGAVEKQVRYQVARSTLEQLLAEAEGHAQGVRDTVSAISRMIVAHAEEAEALKVFIQAGREFLEENPLIGTVAEGEIEFDRPRERLARKLANLATLLASHELSVSQMKLSRAQALDMLDRFRETVTVLVPVWRQHTLTLITTKHMSPAMVEAASKAHQALMASLSESLNGVKH</sequence>
<gene>
    <name evidence="1" type="primary">klaA</name>
    <name evidence="1" type="ORF">NCTC10860_00069</name>
</gene>
<accession>A0A379JZJ8</accession>
<evidence type="ECO:0000313" key="1">
    <source>
        <dbReference type="EMBL" id="SUD57866.1"/>
    </source>
</evidence>
<dbReference type="AlphaFoldDB" id="A0A379JZJ8"/>
<name>A0A379JZJ8_ECTOL</name>
<proteinExistence type="predicted"/>
<reference evidence="1 2" key="1">
    <citation type="submission" date="2018-06" db="EMBL/GenBank/DDBJ databases">
        <authorList>
            <consortium name="Pathogen Informatics"/>
            <person name="Doyle S."/>
        </authorList>
    </citation>
    <scope>NUCLEOTIDE SEQUENCE [LARGE SCALE GENOMIC DNA]</scope>
    <source>
        <strain evidence="1 2">NCTC10860</strain>
    </source>
</reference>
<protein>
    <submittedName>
        <fullName evidence="1">Tellurite resistance protein KlaA</fullName>
    </submittedName>
</protein>
<dbReference type="Proteomes" id="UP000254084">
    <property type="component" value="Unassembled WGS sequence"/>
</dbReference>